<proteinExistence type="predicted"/>
<dbReference type="RefSeq" id="WP_153419663.1">
    <property type="nucleotide sequence ID" value="NZ_WFLM01000002.1"/>
</dbReference>
<protein>
    <submittedName>
        <fullName evidence="1">Uncharacterized protein</fullName>
    </submittedName>
</protein>
<dbReference type="AlphaFoldDB" id="A0A6N6VZL9"/>
<sequence length="218" mass="26037">MQNIIKEIERMLHSSVVFYPDAQKNVAGSFKVVFPEIYYDKFRELDEKQKEVLSKFIKIFYKKLYEIEEYNNKILNEGVLNFEKDKKILLNKQNIMNYFIEYFGQYVNAYTDIILDENCPYYALIKNNEIGVAKYKTLLGKKHEVNGIKYAVYLKINSKYIPIVEKFRKEHSLALKIFPATKEFTLYYAFDIFDGDVTYIKNMDNEQIEKYFKGSKII</sequence>
<comment type="caution">
    <text evidence="1">The sequence shown here is derived from an EMBL/GenBank/DDBJ whole genome shotgun (WGS) entry which is preliminary data.</text>
</comment>
<gene>
    <name evidence="1" type="ORF">GCL60_06865</name>
</gene>
<evidence type="ECO:0000313" key="2">
    <source>
        <dbReference type="Proteomes" id="UP000437748"/>
    </source>
</evidence>
<reference evidence="1 2" key="1">
    <citation type="submission" date="2019-10" db="EMBL/GenBank/DDBJ databases">
        <title>New species of Slilvanegrellaceae.</title>
        <authorList>
            <person name="Pitt A."/>
            <person name="Hahn M.W."/>
        </authorList>
    </citation>
    <scope>NUCLEOTIDE SEQUENCE [LARGE SCALE GENOMIC DNA]</scope>
    <source>
        <strain evidence="1 2">SP-Ram-0.45-NSY-1</strain>
    </source>
</reference>
<dbReference type="Proteomes" id="UP000437748">
    <property type="component" value="Unassembled WGS sequence"/>
</dbReference>
<evidence type="ECO:0000313" key="1">
    <source>
        <dbReference type="EMBL" id="KAB8039978.1"/>
    </source>
</evidence>
<accession>A0A6N6VZL9</accession>
<dbReference type="EMBL" id="WFLM01000002">
    <property type="protein sequence ID" value="KAB8039978.1"/>
    <property type="molecule type" value="Genomic_DNA"/>
</dbReference>
<name>A0A6N6VZL9_9BACT</name>
<organism evidence="1 2">
    <name type="scientific">Silvanigrella paludirubra</name>
    <dbReference type="NCBI Taxonomy" id="2499159"/>
    <lineage>
        <taxon>Bacteria</taxon>
        <taxon>Pseudomonadati</taxon>
        <taxon>Bdellovibrionota</taxon>
        <taxon>Oligoflexia</taxon>
        <taxon>Silvanigrellales</taxon>
        <taxon>Silvanigrellaceae</taxon>
        <taxon>Silvanigrella</taxon>
    </lineage>
</organism>
<keyword evidence="2" id="KW-1185">Reference proteome</keyword>